<dbReference type="EMBL" id="JBHZOL010000097">
    <property type="protein sequence ID" value="MFE4107982.1"/>
    <property type="molecule type" value="Genomic_DNA"/>
</dbReference>
<dbReference type="Proteomes" id="UP001600165">
    <property type="component" value="Unassembled WGS sequence"/>
</dbReference>
<evidence type="ECO:0000313" key="1">
    <source>
        <dbReference type="EMBL" id="MFE4107982.1"/>
    </source>
</evidence>
<name>A0ABW6IJF1_9CYAN</name>
<organism evidence="1 2">
    <name type="scientific">Almyronema epifaneia S1</name>
    <dbReference type="NCBI Taxonomy" id="2991925"/>
    <lineage>
        <taxon>Bacteria</taxon>
        <taxon>Bacillati</taxon>
        <taxon>Cyanobacteriota</taxon>
        <taxon>Cyanophyceae</taxon>
        <taxon>Nodosilineales</taxon>
        <taxon>Nodosilineaceae</taxon>
        <taxon>Almyronema</taxon>
        <taxon>Almyronema epifaneia</taxon>
    </lineage>
</organism>
<dbReference type="Pfam" id="PF18944">
    <property type="entry name" value="DUF5691"/>
    <property type="match status" value="1"/>
</dbReference>
<dbReference type="InterPro" id="IPR043746">
    <property type="entry name" value="DUF5691"/>
</dbReference>
<protein>
    <submittedName>
        <fullName evidence="1">DUF5691 domain-containing protein</fullName>
    </submittedName>
</protein>
<accession>A0ABW6IJF1</accession>
<comment type="caution">
    <text evidence="1">The sequence shown here is derived from an EMBL/GenBank/DDBJ whole genome shotgun (WGS) entry which is preliminary data.</text>
</comment>
<keyword evidence="2" id="KW-1185">Reference proteome</keyword>
<dbReference type="RefSeq" id="WP_377967255.1">
    <property type="nucleotide sequence ID" value="NZ_JBHZOL010000097.1"/>
</dbReference>
<proteinExistence type="predicted"/>
<reference evidence="1 2" key="1">
    <citation type="submission" date="2024-10" db="EMBL/GenBank/DDBJ databases">
        <authorList>
            <person name="Ratan Roy A."/>
            <person name="Morales Sandoval P.H."/>
            <person name="De Los Santos Villalobos S."/>
            <person name="Chakraborty S."/>
            <person name="Mukherjee J."/>
        </authorList>
    </citation>
    <scope>NUCLEOTIDE SEQUENCE [LARGE SCALE GENOMIC DNA]</scope>
    <source>
        <strain evidence="1 2">S1</strain>
    </source>
</reference>
<gene>
    <name evidence="1" type="ORF">ACFVKH_16985</name>
</gene>
<sequence length="507" mass="56486">MNPWQTLVATALVGTGKQAPVLPEAAAALKATLEQLDWSQPEQALLSAAGAIALHQQVGQQPQKPNWPTVEPCALDDLPNIERATAKQLETALSSYPAVLPELLSLIAKAGQRVPAQQLPQLLHLGQQKVELRPQIIAVIGKRGQWLATHQVDWGYACLGEADRFLPDAAAAQSIWQSGQRSERLWLLQRWRQSDPAAARAALEAVWSTELAKEREVFVGGLAINLTMADEPFLEAALSDRAKGVRQAAINLLVSLPASRLCQRMATRIQPLVQLQTQGQTLEVEVNLPDSYAPDWERDGIQATAGSAQGDRSAWLEQILAATPLDRWGEATKAIQAVKGHLWQKPLMFAWGLAAHRQQRIDWAVAWLGALDLQQPDEHLAERLLALLPPPQKEQQLRDLWPSGSSQEVLIRWLSLAAQSSQPWNLAFSRWIFAQLVLLLEDQPRNVYLLVQQIQNLRLTLHPDLAPEATTAVDRLSHQTSLPPYLESYLLELLAYLRFRQQIYQVF</sequence>
<evidence type="ECO:0000313" key="2">
    <source>
        <dbReference type="Proteomes" id="UP001600165"/>
    </source>
</evidence>